<protein>
    <submittedName>
        <fullName evidence="5">Membrane-bound metallopeptidase</fullName>
    </submittedName>
</protein>
<keyword evidence="6" id="KW-1185">Reference proteome</keyword>
<accession>H8Z3D7</accession>
<gene>
    <name evidence="5" type="ORF">Thi970DRAFT_02078</name>
</gene>
<dbReference type="Proteomes" id="UP000002964">
    <property type="component" value="Unassembled WGS sequence"/>
</dbReference>
<evidence type="ECO:0000259" key="4">
    <source>
        <dbReference type="PROSITE" id="PS51782"/>
    </source>
</evidence>
<feature type="region of interest" description="Disordered" evidence="2">
    <location>
        <begin position="116"/>
        <end position="167"/>
    </location>
</feature>
<dbReference type="PANTHER" id="PTHR21666:SF263">
    <property type="entry name" value="MUREIN HYDROLASE ACTIVATOR NLPD"/>
    <property type="match status" value="1"/>
</dbReference>
<dbReference type="PROSITE" id="PS51782">
    <property type="entry name" value="LYSM"/>
    <property type="match status" value="1"/>
</dbReference>
<dbReference type="SMART" id="SM00257">
    <property type="entry name" value="LysM"/>
    <property type="match status" value="1"/>
</dbReference>
<dbReference type="HOGENOM" id="CLU_029425_0_4_6"/>
<dbReference type="eggNOG" id="COG4942">
    <property type="taxonomic scope" value="Bacteria"/>
</dbReference>
<reference evidence="6" key="1">
    <citation type="submission" date="2011-06" db="EMBL/GenBank/DDBJ databases">
        <authorList>
            <consortium name="US DOE Joint Genome Institute (JGI-PGF)"/>
            <person name="Lucas S."/>
            <person name="Han J."/>
            <person name="Lapidus A."/>
            <person name="Cheng J.-F."/>
            <person name="Goodwin L."/>
            <person name="Pitluck S."/>
            <person name="Peters L."/>
            <person name="Land M.L."/>
            <person name="Hauser L."/>
            <person name="Vogl K."/>
            <person name="Liu Z."/>
            <person name="Overmann J."/>
            <person name="Frigaard N.-U."/>
            <person name="Bryant D.A."/>
            <person name="Woyke T.J."/>
        </authorList>
    </citation>
    <scope>NUCLEOTIDE SEQUENCE [LARGE SCALE GENOMIC DNA]</scope>
    <source>
        <strain evidence="6">970</strain>
    </source>
</reference>
<dbReference type="Pfam" id="PF01476">
    <property type="entry name" value="LysM"/>
    <property type="match status" value="1"/>
</dbReference>
<dbReference type="InterPro" id="IPR050570">
    <property type="entry name" value="Cell_wall_metabolism_enzyme"/>
</dbReference>
<dbReference type="GO" id="GO:0009279">
    <property type="term" value="C:cell outer membrane"/>
    <property type="evidence" value="ECO:0007669"/>
    <property type="project" value="TreeGrafter"/>
</dbReference>
<dbReference type="OrthoDB" id="9793746at2"/>
<reference evidence="5 6" key="2">
    <citation type="submission" date="2011-11" db="EMBL/GenBank/DDBJ databases">
        <authorList>
            <consortium name="US DOE Joint Genome Institute"/>
            <person name="Lucas S."/>
            <person name="Han J."/>
            <person name="Lapidus A."/>
            <person name="Cheng J.-F."/>
            <person name="Goodwin L."/>
            <person name="Pitluck S."/>
            <person name="Peters L."/>
            <person name="Ovchinnikova G."/>
            <person name="Zhang X."/>
            <person name="Detter J.C."/>
            <person name="Han C."/>
            <person name="Tapia R."/>
            <person name="Land M."/>
            <person name="Hauser L."/>
            <person name="Kyrpides N."/>
            <person name="Ivanova N."/>
            <person name="Pagani I."/>
            <person name="Vogl K."/>
            <person name="Liu Z."/>
            <person name="Overmann J."/>
            <person name="Frigaard N.-U."/>
            <person name="Bryant D."/>
            <person name="Woyke T."/>
        </authorList>
    </citation>
    <scope>NUCLEOTIDE SEQUENCE [LARGE SCALE GENOMIC DNA]</scope>
    <source>
        <strain evidence="5 6">970</strain>
    </source>
</reference>
<proteinExistence type="inferred from homology"/>
<evidence type="ECO:0000256" key="3">
    <source>
        <dbReference type="SAM" id="Phobius"/>
    </source>
</evidence>
<organism evidence="5 6">
    <name type="scientific">Thiorhodovibrio frisius</name>
    <dbReference type="NCBI Taxonomy" id="631362"/>
    <lineage>
        <taxon>Bacteria</taxon>
        <taxon>Pseudomonadati</taxon>
        <taxon>Pseudomonadota</taxon>
        <taxon>Gammaproteobacteria</taxon>
        <taxon>Chromatiales</taxon>
        <taxon>Chromatiaceae</taxon>
        <taxon>Thiorhodovibrio</taxon>
    </lineage>
</organism>
<sequence length="294" mass="30928">MVLAADISRRDRWLARSAGVGHGRSRVMAVNWRAGLTCIALVLVAFIAGCSGGGVLAPVESRDGYGPAPRGYYRVLRGDTLTGISRRTGHSVSTLAAWNDLGPPYRIHAGSLLRVGPTRAQRGRPATIAAGSGRAERPSAARSDEKPQTASTASQSSSTKATAAGSAARSSGVTWQWPVNGAVEQSYRAGDRSRQGIRIATSPGAKIGAAAKGSVVYSGSGLKGYGNLVIIKHNDHFLSVYGFNRQLLAKQGDRVRAGQVIAEAGQAPNGKYLLHFEIRRDGATVDPLGYLPKR</sequence>
<dbReference type="Gene3D" id="3.10.350.10">
    <property type="entry name" value="LysM domain"/>
    <property type="match status" value="1"/>
</dbReference>
<feature type="domain" description="LysM" evidence="4">
    <location>
        <begin position="71"/>
        <end position="115"/>
    </location>
</feature>
<evidence type="ECO:0000313" key="6">
    <source>
        <dbReference type="Proteomes" id="UP000002964"/>
    </source>
</evidence>
<keyword evidence="3" id="KW-1133">Transmembrane helix</keyword>
<evidence type="ECO:0000256" key="1">
    <source>
        <dbReference type="ARBA" id="ARBA00038420"/>
    </source>
</evidence>
<comment type="similarity">
    <text evidence="1">Belongs to the E.coli NlpD/Haemophilus LppB family.</text>
</comment>
<name>H8Z3D7_9GAMM</name>
<keyword evidence="3" id="KW-0472">Membrane</keyword>
<dbReference type="InterPro" id="IPR036779">
    <property type="entry name" value="LysM_dom_sf"/>
</dbReference>
<dbReference type="PANTHER" id="PTHR21666">
    <property type="entry name" value="PEPTIDASE-RELATED"/>
    <property type="match status" value="1"/>
</dbReference>
<dbReference type="Gene3D" id="2.70.70.10">
    <property type="entry name" value="Glucose Permease (Domain IIA)"/>
    <property type="match status" value="1"/>
</dbReference>
<feature type="transmembrane region" description="Helical" evidence="3">
    <location>
        <begin position="34"/>
        <end position="57"/>
    </location>
</feature>
<dbReference type="AlphaFoldDB" id="H8Z3D7"/>
<dbReference type="CDD" id="cd12797">
    <property type="entry name" value="M23_peptidase"/>
    <property type="match status" value="1"/>
</dbReference>
<dbReference type="InterPro" id="IPR016047">
    <property type="entry name" value="M23ase_b-sheet_dom"/>
</dbReference>
<dbReference type="GO" id="GO:0032153">
    <property type="term" value="C:cell division site"/>
    <property type="evidence" value="ECO:0007669"/>
    <property type="project" value="TreeGrafter"/>
</dbReference>
<dbReference type="EMBL" id="JH603169">
    <property type="protein sequence ID" value="EIC21845.1"/>
    <property type="molecule type" value="Genomic_DNA"/>
</dbReference>
<dbReference type="InterPro" id="IPR011055">
    <property type="entry name" value="Dup_hybrid_motif"/>
</dbReference>
<dbReference type="Pfam" id="PF01551">
    <property type="entry name" value="Peptidase_M23"/>
    <property type="match status" value="1"/>
</dbReference>
<keyword evidence="3" id="KW-0812">Transmembrane</keyword>
<evidence type="ECO:0000256" key="2">
    <source>
        <dbReference type="SAM" id="MobiDB-lite"/>
    </source>
</evidence>
<dbReference type="InterPro" id="IPR018392">
    <property type="entry name" value="LysM"/>
</dbReference>
<dbReference type="GO" id="GO:0004222">
    <property type="term" value="F:metalloendopeptidase activity"/>
    <property type="evidence" value="ECO:0007669"/>
    <property type="project" value="TreeGrafter"/>
</dbReference>
<dbReference type="SUPFAM" id="SSF51261">
    <property type="entry name" value="Duplicated hybrid motif"/>
    <property type="match status" value="1"/>
</dbReference>
<dbReference type="CDD" id="cd00118">
    <property type="entry name" value="LysM"/>
    <property type="match status" value="1"/>
</dbReference>
<dbReference type="STRING" id="631362.Thi970DRAFT_02078"/>
<evidence type="ECO:0000313" key="5">
    <source>
        <dbReference type="EMBL" id="EIC21845.1"/>
    </source>
</evidence>
<dbReference type="eggNOG" id="COG1388">
    <property type="taxonomic scope" value="Bacteria"/>
</dbReference>
<feature type="compositionally biased region" description="Basic and acidic residues" evidence="2">
    <location>
        <begin position="134"/>
        <end position="147"/>
    </location>
</feature>
<feature type="compositionally biased region" description="Low complexity" evidence="2">
    <location>
        <begin position="149"/>
        <end position="167"/>
    </location>
</feature>